<organism evidence="1 2">
    <name type="scientific">Nitrospirillum viridazoti CBAmc</name>
    <dbReference type="NCBI Taxonomy" id="1441467"/>
    <lineage>
        <taxon>Bacteria</taxon>
        <taxon>Pseudomonadati</taxon>
        <taxon>Pseudomonadota</taxon>
        <taxon>Alphaproteobacteria</taxon>
        <taxon>Rhodospirillales</taxon>
        <taxon>Azospirillaceae</taxon>
        <taxon>Nitrospirillum</taxon>
        <taxon>Nitrospirillum viridazoti</taxon>
    </lineage>
</organism>
<evidence type="ECO:0000313" key="2">
    <source>
        <dbReference type="Proteomes" id="UP000197153"/>
    </source>
</evidence>
<accession>A0A248JMT0</accession>
<keyword evidence="2" id="KW-1185">Reference proteome</keyword>
<dbReference type="InterPro" id="IPR007438">
    <property type="entry name" value="DUF488"/>
</dbReference>
<proteinExistence type="predicted"/>
<dbReference type="Proteomes" id="UP000197153">
    <property type="component" value="Chromosome 1"/>
</dbReference>
<dbReference type="Pfam" id="PF04343">
    <property type="entry name" value="DUF488"/>
    <property type="match status" value="1"/>
</dbReference>
<dbReference type="PANTHER" id="PTHR39337:SF1">
    <property type="entry name" value="BLR5642 PROTEIN"/>
    <property type="match status" value="1"/>
</dbReference>
<evidence type="ECO:0008006" key="3">
    <source>
        <dbReference type="Google" id="ProtNLM"/>
    </source>
</evidence>
<sequence length="151" mass="16237">MPELFTIGYEKAGQPALVERLVRAGVRTLIDVRELPLSRRAGFSKGPLSAALRQAGIEYLHLKALGTPKEGRLAGRAGDQPLFWSIVDQALARPEAQYELGVAAATALNQGPACLLCLEDDPHICHRSRVAADMAAGWGFDVHHLAVDAAF</sequence>
<reference evidence="1 2" key="1">
    <citation type="submission" date="2017-06" db="EMBL/GenBank/DDBJ databases">
        <title>Complete genome sequence of Nitrospirillum amazonense strain CBAmC, an endophytic nitrogen-fixing and plant growth-promoting bacterium, isolated from sugarcane.</title>
        <authorList>
            <person name="Schwab S."/>
            <person name="dos Santos Teixeira K.R."/>
            <person name="Simoes Araujo J.L."/>
            <person name="Soares Vidal M."/>
            <person name="Borges de Freitas H.R."/>
            <person name="Rivello Crivelaro A.L."/>
            <person name="Bueno de Camargo Nunes A."/>
            <person name="dos Santos C.M."/>
            <person name="Palmeira da Silva Rosa D."/>
            <person name="da Silva Padilha D."/>
            <person name="da Silva E."/>
            <person name="Araujo Terra L."/>
            <person name="Soares Mendes V."/>
            <person name="Farinelli L."/>
            <person name="Magalhaes Cruz L."/>
            <person name="Baldani J.I."/>
        </authorList>
    </citation>
    <scope>NUCLEOTIDE SEQUENCE [LARGE SCALE GENOMIC DNA]</scope>
    <source>
        <strain evidence="1 2">CBAmC</strain>
    </source>
</reference>
<gene>
    <name evidence="1" type="ORF">Y958_02205</name>
</gene>
<evidence type="ECO:0000313" key="1">
    <source>
        <dbReference type="EMBL" id="ASG19770.1"/>
    </source>
</evidence>
<dbReference type="RefSeq" id="WP_088870736.1">
    <property type="nucleotide sequence ID" value="NZ_CP022110.1"/>
</dbReference>
<dbReference type="AlphaFoldDB" id="A0A248JMT0"/>
<dbReference type="EMBL" id="CP022110">
    <property type="protein sequence ID" value="ASG19770.1"/>
    <property type="molecule type" value="Genomic_DNA"/>
</dbReference>
<protein>
    <recommendedName>
        <fullName evidence="3">DUF488 domain-containing protein</fullName>
    </recommendedName>
</protein>
<dbReference type="KEGG" id="nao:Y958_02205"/>
<dbReference type="PANTHER" id="PTHR39337">
    <property type="entry name" value="BLR5642 PROTEIN"/>
    <property type="match status" value="1"/>
</dbReference>
<name>A0A248JMT0_9PROT</name>